<evidence type="ECO:0000256" key="1">
    <source>
        <dbReference type="SAM" id="MobiDB-lite"/>
    </source>
</evidence>
<dbReference type="SMART" id="SM00233">
    <property type="entry name" value="PH"/>
    <property type="match status" value="1"/>
</dbReference>
<name>A0AAQ3M9D8_9PEZI</name>
<evidence type="ECO:0000313" key="4">
    <source>
        <dbReference type="Proteomes" id="UP001303373"/>
    </source>
</evidence>
<feature type="compositionally biased region" description="Polar residues" evidence="1">
    <location>
        <begin position="1213"/>
        <end position="1224"/>
    </location>
</feature>
<organism evidence="3 4">
    <name type="scientific">Acrodontium crateriforme</name>
    <dbReference type="NCBI Taxonomy" id="150365"/>
    <lineage>
        <taxon>Eukaryota</taxon>
        <taxon>Fungi</taxon>
        <taxon>Dikarya</taxon>
        <taxon>Ascomycota</taxon>
        <taxon>Pezizomycotina</taxon>
        <taxon>Dothideomycetes</taxon>
        <taxon>Dothideomycetidae</taxon>
        <taxon>Mycosphaerellales</taxon>
        <taxon>Teratosphaeriaceae</taxon>
        <taxon>Acrodontium</taxon>
    </lineage>
</organism>
<dbReference type="Pfam" id="PF25353">
    <property type="entry name" value="PH_2nd_LRR"/>
    <property type="match status" value="1"/>
</dbReference>
<dbReference type="InterPro" id="IPR032675">
    <property type="entry name" value="LRR_dom_sf"/>
</dbReference>
<dbReference type="PANTHER" id="PTHR24114:SF2">
    <property type="entry name" value="F-BOX DOMAIN-CONTAINING PROTEIN-RELATED"/>
    <property type="match status" value="1"/>
</dbReference>
<feature type="compositionally biased region" description="Polar residues" evidence="1">
    <location>
        <begin position="1043"/>
        <end position="1054"/>
    </location>
</feature>
<feature type="compositionally biased region" description="Basic and acidic residues" evidence="1">
    <location>
        <begin position="60"/>
        <end position="78"/>
    </location>
</feature>
<dbReference type="EMBL" id="CP138584">
    <property type="protein sequence ID" value="WPH00767.1"/>
    <property type="molecule type" value="Genomic_DNA"/>
</dbReference>
<dbReference type="PANTHER" id="PTHR24114">
    <property type="entry name" value="LEUCINE RICH REPEAT FAMILY PROTEIN"/>
    <property type="match status" value="1"/>
</dbReference>
<evidence type="ECO:0000313" key="3">
    <source>
        <dbReference type="EMBL" id="WPH00767.1"/>
    </source>
</evidence>
<feature type="domain" description="PH" evidence="2">
    <location>
        <begin position="153"/>
        <end position="297"/>
    </location>
</feature>
<evidence type="ECO:0000259" key="2">
    <source>
        <dbReference type="PROSITE" id="PS50003"/>
    </source>
</evidence>
<feature type="compositionally biased region" description="Polar residues" evidence="1">
    <location>
        <begin position="1084"/>
        <end position="1116"/>
    </location>
</feature>
<dbReference type="SMART" id="SM00368">
    <property type="entry name" value="LRR_RI"/>
    <property type="match status" value="5"/>
</dbReference>
<feature type="region of interest" description="Disordered" evidence="1">
    <location>
        <begin position="1031"/>
        <end position="1055"/>
    </location>
</feature>
<feature type="region of interest" description="Disordered" evidence="1">
    <location>
        <begin position="30"/>
        <end position="144"/>
    </location>
</feature>
<dbReference type="SUPFAM" id="SSF50729">
    <property type="entry name" value="PH domain-like"/>
    <property type="match status" value="1"/>
</dbReference>
<keyword evidence="4" id="KW-1185">Reference proteome</keyword>
<feature type="region of interest" description="Disordered" evidence="1">
    <location>
        <begin position="1073"/>
        <end position="1120"/>
    </location>
</feature>
<dbReference type="Proteomes" id="UP001303373">
    <property type="component" value="Chromosome 5"/>
</dbReference>
<dbReference type="InterPro" id="IPR052394">
    <property type="entry name" value="LRR-containing"/>
</dbReference>
<feature type="region of interest" description="Disordered" evidence="1">
    <location>
        <begin position="1"/>
        <end position="20"/>
    </location>
</feature>
<feature type="region of interest" description="Disordered" evidence="1">
    <location>
        <begin position="1211"/>
        <end position="1295"/>
    </location>
</feature>
<feature type="compositionally biased region" description="Basic and acidic residues" evidence="1">
    <location>
        <begin position="1"/>
        <end position="10"/>
    </location>
</feature>
<accession>A0AAQ3M9D8</accession>
<feature type="compositionally biased region" description="Basic residues" evidence="1">
    <location>
        <begin position="47"/>
        <end position="58"/>
    </location>
</feature>
<feature type="compositionally biased region" description="Acidic residues" evidence="1">
    <location>
        <begin position="1263"/>
        <end position="1272"/>
    </location>
</feature>
<dbReference type="SUPFAM" id="SSF52047">
    <property type="entry name" value="RNI-like"/>
    <property type="match status" value="1"/>
</dbReference>
<dbReference type="Gene3D" id="3.80.10.10">
    <property type="entry name" value="Ribonuclease Inhibitor"/>
    <property type="match status" value="1"/>
</dbReference>
<feature type="region of interest" description="Disordered" evidence="1">
    <location>
        <begin position="195"/>
        <end position="234"/>
    </location>
</feature>
<gene>
    <name evidence="3" type="ORF">R9X50_00359700</name>
</gene>
<sequence>MSRSSHDGSNHHTGSWGRRKSFLGLSSLSSSFEADGADSHASAPSKTLKKHKHTRSKSRISTDLHPHAHILSRDDDIKSAPAGGPAQGQRPTLSVRSNARRGPGSSVFESLRFSRSNTEESPPGEPLSAVSTTSSIGFPEGAMDGLGLTPAKTVVEHGEVQTSAGMFRKKKKEYLVLTETHILRYKSQAKAAETFPSIPYPTGRSSAIKHGHMPSSSGSQGSSTDLQSLTDSYDEKGGRVPLRQVVATDRLDESKPSFAVEICYLDEESGHASSMSLQFSCDDERDSWLTSIRKAVTETRRKESTPISALNLEAAVRIVEREHDYDPDNCAIYKVVQKHSSVKARTSASSDDLSKIASTVCFLAIGVHKLHLIQVAKSAIRSSSPSLTHTNTQLSYGLLNMIAIRVGAVDDSFELVFRQPLQRAKHLYLASSASHEIAARLRYAENFLRPECEHRLLRFQAPPDVGKILLPTITSEDEHGSLDRTLSAYCIAYGGKPDNVRYTINYYCEDAPRFELLAPTDPRRPEYDALELLAIMRTLRYNESFGSISFAGVPLDALNGLHDQFGFEYVCSYTKQGAPLRLSPEELGQSCLLVQEVRALAATSKTLRRMDFSGCITSIPAVPVDSLDEETFKIKDIGCGIVEALFPLCKHQTTNVDWVCLNGIYLSETDLDYLVAAAVEKSCHFRAIELNRCGLNDRSMGLILDSLRAHENTLEALELAGNTARLKPATFDTQLGMFGFIRKLNLSYINRTSGDEPLLQPETLLIWRLEELTLSGTTLNSASVDSISTYLAHPQSNSLRELLIDNAYLSGGEVACLMRSMTHDVMTPRELHFDISHNNLSKDMEQVTQAIATGMAPTHLTMSAIEYREESQFRKMITALTVNKTIRCLDMSQTALPGDATEETCRTIERFLSENETLLDLDMSGEDSRLATSKFGTGFNEALIGLIHNTTMQSFHIEKQKLGLQGASALADVLKGNKTLRELHCENNEIPLQGLTDLVNSLIENTSLIYLPTMDDGRAAAFKSAELTMKGIPDLESPPQSPPRKNSSLSSTSAVRRGLASVRRSAVRSATTYTPSFPALPRSDATSTGKSLTRPSSSGMPLTLPTNRKRQSSTPLNAGPLNFTVQDIQTTQRLLTEQWDRQCFRLNQYLHRNWCLLNNVPVDMEIPDEKFERPENIGSLSKMLEQVKVDTTPRADLSDGKSYFDHISADILPSSNMTPKSPSSMEIKRPVGNGNGNGNTDANAKGTSKPFLLSGDGSADSSSPDDDGESDWAAETIKAGLLEEPKTPTQLVFPR</sequence>
<dbReference type="PROSITE" id="PS50003">
    <property type="entry name" value="PH_DOMAIN"/>
    <property type="match status" value="1"/>
</dbReference>
<feature type="compositionally biased region" description="Low complexity" evidence="1">
    <location>
        <begin position="215"/>
        <end position="230"/>
    </location>
</feature>
<dbReference type="Gene3D" id="2.30.29.30">
    <property type="entry name" value="Pleckstrin-homology domain (PH domain)/Phosphotyrosine-binding domain (PTB)"/>
    <property type="match status" value="1"/>
</dbReference>
<proteinExistence type="predicted"/>
<dbReference type="InterPro" id="IPR057334">
    <property type="entry name" value="PH_2nd_LRR"/>
</dbReference>
<reference evidence="3 4" key="1">
    <citation type="submission" date="2023-11" db="EMBL/GenBank/DDBJ databases">
        <title>An acidophilic fungus is an integral part of prey digestion in a carnivorous sundew plant.</title>
        <authorList>
            <person name="Tsai I.J."/>
        </authorList>
    </citation>
    <scope>NUCLEOTIDE SEQUENCE [LARGE SCALE GENOMIC DNA]</scope>
    <source>
        <strain evidence="3">169a</strain>
    </source>
</reference>
<dbReference type="InterPro" id="IPR011993">
    <property type="entry name" value="PH-like_dom_sf"/>
</dbReference>
<dbReference type="InterPro" id="IPR001849">
    <property type="entry name" value="PH_domain"/>
</dbReference>
<protein>
    <recommendedName>
        <fullName evidence="2">PH domain-containing protein</fullName>
    </recommendedName>
</protein>